<dbReference type="InterPro" id="IPR053245">
    <property type="entry name" value="MitoProcess-Associated"/>
</dbReference>
<dbReference type="Gene3D" id="2.130.10.30">
    <property type="entry name" value="Regulator of chromosome condensation 1/beta-lactamase-inhibitor protein II"/>
    <property type="match status" value="1"/>
</dbReference>
<name>A0A0D0E1Q5_9AGAM</name>
<proteinExistence type="predicted"/>
<dbReference type="PROSITE" id="PS50012">
    <property type="entry name" value="RCC1_3"/>
    <property type="match status" value="1"/>
</dbReference>
<dbReference type="STRING" id="930991.A0A0D0E1Q5"/>
<dbReference type="InParanoid" id="A0A0D0E1Q5"/>
<dbReference type="PANTHER" id="PTHR47563">
    <property type="entry name" value="PROTEIN FMP25, MITOCHONDRIAL"/>
    <property type="match status" value="1"/>
</dbReference>
<sequence length="600" mass="64280">MFRNAVSKSLRSQRFYSHGRGSGRTTHLARGPSVALAASTAAGALLWYLSNNIVHNDSGDLPTLETKPVAPKTANSTGVTEDGIICAVVWGSNKSNLIDPKSPMVGTLQVPTNAKWLEHVALRDLALHERHAACVDARGDVYQWGDGFFDLTPGSETEANTPKLTLHGKNIVKLQLTDSRVYALSASGKIYVFATNEAQHKHSIARSTPASIPWWGTSWICGGEQTTADFIEIFPKGKLNWGETFTSIAAGRNHLLALTSEGRTFTHSINKNANSHGQLGLRNFDVPAHPRTIAPSRIAVELLPNSVSDPYANTSSFYRNSVPSPAGASENNLNAINEQHIVFCDTLFEIPSLKGIRVTQIAAGGRSSFVITDSGAVLGWGANEHGQIGLGGGLTLGTITVPTEVVLTKNVPLSTKSRCLGLMAGGDLTCFVAERNAQDSLTYVDVLTCGNGQWGGLGNSLFSNAQGNPVRVKNVSGLREFDEQNQTLSPIIPQAISVSPTGHVLLTLNTYSHVGPGDSGRDLVAWGLNHDYQLGTGKRTSLSAPVTLERPEGGRFMLAKRKATVKDLSGKVWKNTVDVEQCAVAGYGNSIVYWKIATRH</sequence>
<dbReference type="Proteomes" id="UP000054538">
    <property type="component" value="Unassembled WGS sequence"/>
</dbReference>
<dbReference type="OrthoDB" id="10256179at2759"/>
<dbReference type="HOGENOM" id="CLU_021989_0_0_1"/>
<dbReference type="EMBL" id="KN825502">
    <property type="protein sequence ID" value="KIK90565.1"/>
    <property type="molecule type" value="Genomic_DNA"/>
</dbReference>
<dbReference type="InterPro" id="IPR009091">
    <property type="entry name" value="RCC1/BLIP-II"/>
</dbReference>
<protein>
    <recommendedName>
        <fullName evidence="5">RCC1/BLIP-II protein</fullName>
    </recommendedName>
</protein>
<dbReference type="PANTHER" id="PTHR47563:SF1">
    <property type="entry name" value="PROTEIN FMP25, MITOCHONDRIAL"/>
    <property type="match status" value="1"/>
</dbReference>
<feature type="repeat" description="RCC1" evidence="1">
    <location>
        <begin position="375"/>
        <end position="435"/>
    </location>
</feature>
<dbReference type="GO" id="GO:0034551">
    <property type="term" value="P:mitochondrial respiratory chain complex III assembly"/>
    <property type="evidence" value="ECO:0007669"/>
    <property type="project" value="TreeGrafter"/>
</dbReference>
<dbReference type="InterPro" id="IPR000408">
    <property type="entry name" value="Reg_chr_condens"/>
</dbReference>
<evidence type="ECO:0000256" key="2">
    <source>
        <dbReference type="SAM" id="MobiDB-lite"/>
    </source>
</evidence>
<feature type="region of interest" description="Disordered" evidence="2">
    <location>
        <begin position="1"/>
        <end position="28"/>
    </location>
</feature>
<keyword evidence="4" id="KW-1185">Reference proteome</keyword>
<accession>A0A0D0E1Q5</accession>
<dbReference type="GO" id="GO:0005743">
    <property type="term" value="C:mitochondrial inner membrane"/>
    <property type="evidence" value="ECO:0007669"/>
    <property type="project" value="TreeGrafter"/>
</dbReference>
<reference evidence="3 4" key="1">
    <citation type="submission" date="2014-04" db="EMBL/GenBank/DDBJ databases">
        <authorList>
            <consortium name="DOE Joint Genome Institute"/>
            <person name="Kuo A."/>
            <person name="Kohler A."/>
            <person name="Jargeat P."/>
            <person name="Nagy L.G."/>
            <person name="Floudas D."/>
            <person name="Copeland A."/>
            <person name="Barry K.W."/>
            <person name="Cichocki N."/>
            <person name="Veneault-Fourrey C."/>
            <person name="LaButti K."/>
            <person name="Lindquist E.A."/>
            <person name="Lipzen A."/>
            <person name="Lundell T."/>
            <person name="Morin E."/>
            <person name="Murat C."/>
            <person name="Sun H."/>
            <person name="Tunlid A."/>
            <person name="Henrissat B."/>
            <person name="Grigoriev I.V."/>
            <person name="Hibbett D.S."/>
            <person name="Martin F."/>
            <person name="Nordberg H.P."/>
            <person name="Cantor M.N."/>
            <person name="Hua S.X."/>
        </authorList>
    </citation>
    <scope>NUCLEOTIDE SEQUENCE [LARGE SCALE GENOMIC DNA]</scope>
    <source>
        <strain evidence="3 4">Ve08.2h10</strain>
    </source>
</reference>
<feature type="compositionally biased region" description="Polar residues" evidence="2">
    <location>
        <begin position="1"/>
        <end position="15"/>
    </location>
</feature>
<evidence type="ECO:0008006" key="5">
    <source>
        <dbReference type="Google" id="ProtNLM"/>
    </source>
</evidence>
<dbReference type="Pfam" id="PF13540">
    <property type="entry name" value="RCC1_2"/>
    <property type="match status" value="1"/>
</dbReference>
<dbReference type="AlphaFoldDB" id="A0A0D0E1Q5"/>
<reference evidence="4" key="2">
    <citation type="submission" date="2015-01" db="EMBL/GenBank/DDBJ databases">
        <title>Evolutionary Origins and Diversification of the Mycorrhizal Mutualists.</title>
        <authorList>
            <consortium name="DOE Joint Genome Institute"/>
            <consortium name="Mycorrhizal Genomics Consortium"/>
            <person name="Kohler A."/>
            <person name="Kuo A."/>
            <person name="Nagy L.G."/>
            <person name="Floudas D."/>
            <person name="Copeland A."/>
            <person name="Barry K.W."/>
            <person name="Cichocki N."/>
            <person name="Veneault-Fourrey C."/>
            <person name="LaButti K."/>
            <person name="Lindquist E.A."/>
            <person name="Lipzen A."/>
            <person name="Lundell T."/>
            <person name="Morin E."/>
            <person name="Murat C."/>
            <person name="Riley R."/>
            <person name="Ohm R."/>
            <person name="Sun H."/>
            <person name="Tunlid A."/>
            <person name="Henrissat B."/>
            <person name="Grigoriev I.V."/>
            <person name="Hibbett D.S."/>
            <person name="Martin F."/>
        </authorList>
    </citation>
    <scope>NUCLEOTIDE SEQUENCE [LARGE SCALE GENOMIC DNA]</scope>
    <source>
        <strain evidence="4">Ve08.2h10</strain>
    </source>
</reference>
<evidence type="ECO:0000313" key="3">
    <source>
        <dbReference type="EMBL" id="KIK90565.1"/>
    </source>
</evidence>
<dbReference type="PROSITE" id="PS00626">
    <property type="entry name" value="RCC1_2"/>
    <property type="match status" value="1"/>
</dbReference>
<dbReference type="SUPFAM" id="SSF50985">
    <property type="entry name" value="RCC1/BLIP-II"/>
    <property type="match status" value="1"/>
</dbReference>
<gene>
    <name evidence="3" type="ORF">PAXRUDRAFT_831604</name>
</gene>
<evidence type="ECO:0000256" key="1">
    <source>
        <dbReference type="PROSITE-ProRule" id="PRU00235"/>
    </source>
</evidence>
<dbReference type="PRINTS" id="PR00633">
    <property type="entry name" value="RCCNDNSATION"/>
</dbReference>
<organism evidence="3 4">
    <name type="scientific">Paxillus rubicundulus Ve08.2h10</name>
    <dbReference type="NCBI Taxonomy" id="930991"/>
    <lineage>
        <taxon>Eukaryota</taxon>
        <taxon>Fungi</taxon>
        <taxon>Dikarya</taxon>
        <taxon>Basidiomycota</taxon>
        <taxon>Agaricomycotina</taxon>
        <taxon>Agaricomycetes</taxon>
        <taxon>Agaricomycetidae</taxon>
        <taxon>Boletales</taxon>
        <taxon>Paxilineae</taxon>
        <taxon>Paxillaceae</taxon>
        <taxon>Paxillus</taxon>
    </lineage>
</organism>
<evidence type="ECO:0000313" key="4">
    <source>
        <dbReference type="Proteomes" id="UP000054538"/>
    </source>
</evidence>